<accession>A0A0E0ME68</accession>
<organism evidence="1">
    <name type="scientific">Oryza punctata</name>
    <name type="common">Red rice</name>
    <dbReference type="NCBI Taxonomy" id="4537"/>
    <lineage>
        <taxon>Eukaryota</taxon>
        <taxon>Viridiplantae</taxon>
        <taxon>Streptophyta</taxon>
        <taxon>Embryophyta</taxon>
        <taxon>Tracheophyta</taxon>
        <taxon>Spermatophyta</taxon>
        <taxon>Magnoliopsida</taxon>
        <taxon>Liliopsida</taxon>
        <taxon>Poales</taxon>
        <taxon>Poaceae</taxon>
        <taxon>BOP clade</taxon>
        <taxon>Oryzoideae</taxon>
        <taxon>Oryzeae</taxon>
        <taxon>Oryzinae</taxon>
        <taxon>Oryza</taxon>
    </lineage>
</organism>
<dbReference type="HOGENOM" id="CLU_2337245_0_0_1"/>
<name>A0A0E0ME68_ORYPU</name>
<dbReference type="Proteomes" id="UP000026962">
    <property type="component" value="Chromosome 11"/>
</dbReference>
<dbReference type="Gramene" id="OPUNC11G07690.1">
    <property type="protein sequence ID" value="OPUNC11G07690.1"/>
    <property type="gene ID" value="OPUNC11G07690"/>
</dbReference>
<dbReference type="AlphaFoldDB" id="A0A0E0ME68"/>
<reference evidence="1" key="2">
    <citation type="submission" date="2018-05" db="EMBL/GenBank/DDBJ databases">
        <title>OpunRS2 (Oryza punctata Reference Sequence Version 2).</title>
        <authorList>
            <person name="Zhang J."/>
            <person name="Kudrna D."/>
            <person name="Lee S."/>
            <person name="Talag J."/>
            <person name="Welchert J."/>
            <person name="Wing R.A."/>
        </authorList>
    </citation>
    <scope>NUCLEOTIDE SEQUENCE [LARGE SCALE GENOMIC DNA]</scope>
</reference>
<evidence type="ECO:0000313" key="2">
    <source>
        <dbReference type="Proteomes" id="UP000026962"/>
    </source>
</evidence>
<sequence length="98" mass="10686">MASLLIAIATKNSIDFTISTSTISVITDYIRDAAEVLIPSGHSPGRCSGVQPRPDGSSFEVYLTGDCKFCAAKEYMLHYSSRIADNVSVFAPSLHWRE</sequence>
<dbReference type="EnsemblPlants" id="OPUNC11G07690.1">
    <property type="protein sequence ID" value="OPUNC11G07690.1"/>
    <property type="gene ID" value="OPUNC11G07690"/>
</dbReference>
<proteinExistence type="predicted"/>
<evidence type="ECO:0000313" key="1">
    <source>
        <dbReference type="EnsemblPlants" id="OPUNC11G07690.1"/>
    </source>
</evidence>
<keyword evidence="2" id="KW-1185">Reference proteome</keyword>
<protein>
    <submittedName>
        <fullName evidence="1">Uncharacterized protein</fullName>
    </submittedName>
</protein>
<reference evidence="1" key="1">
    <citation type="submission" date="2015-04" db="UniProtKB">
        <authorList>
            <consortium name="EnsemblPlants"/>
        </authorList>
    </citation>
    <scope>IDENTIFICATION</scope>
</reference>